<evidence type="ECO:0000259" key="1">
    <source>
        <dbReference type="Pfam" id="PF05943"/>
    </source>
</evidence>
<dbReference type="RefSeq" id="WP_377152158.1">
    <property type="nucleotide sequence ID" value="NZ_JBHSAF010000012.1"/>
</dbReference>
<dbReference type="NCBIfam" id="TIGR03355">
    <property type="entry name" value="VI_chp_2"/>
    <property type="match status" value="1"/>
</dbReference>
<organism evidence="3 4">
    <name type="scientific">Pseudaeromonas sharmana</name>
    <dbReference type="NCBI Taxonomy" id="328412"/>
    <lineage>
        <taxon>Bacteria</taxon>
        <taxon>Pseudomonadati</taxon>
        <taxon>Pseudomonadota</taxon>
        <taxon>Gammaproteobacteria</taxon>
        <taxon>Aeromonadales</taxon>
        <taxon>Aeromonadaceae</taxon>
        <taxon>Pseudaeromonas</taxon>
    </lineage>
</organism>
<evidence type="ECO:0000313" key="3">
    <source>
        <dbReference type="EMBL" id="MFC3913754.1"/>
    </source>
</evidence>
<keyword evidence="4" id="KW-1185">Reference proteome</keyword>
<proteinExistence type="predicted"/>
<accession>A0ABV8CNS7</accession>
<evidence type="ECO:0000259" key="2">
    <source>
        <dbReference type="Pfam" id="PF18945"/>
    </source>
</evidence>
<name>A0ABV8CNS7_9GAMM</name>
<gene>
    <name evidence="3" type="primary">tssC</name>
    <name evidence="3" type="ORF">ACFOSS_09780</name>
</gene>
<reference evidence="4" key="1">
    <citation type="journal article" date="2019" name="Int. J. Syst. Evol. Microbiol.">
        <title>The Global Catalogue of Microorganisms (GCM) 10K type strain sequencing project: providing services to taxonomists for standard genome sequencing and annotation.</title>
        <authorList>
            <consortium name="The Broad Institute Genomics Platform"/>
            <consortium name="The Broad Institute Genome Sequencing Center for Infectious Disease"/>
            <person name="Wu L."/>
            <person name="Ma J."/>
        </authorList>
    </citation>
    <scope>NUCLEOTIDE SEQUENCE [LARGE SCALE GENOMIC DNA]</scope>
    <source>
        <strain evidence="4">CCUG 54939</strain>
    </source>
</reference>
<dbReference type="PANTHER" id="PTHR35565">
    <property type="entry name" value="CYTOPLASMIC PROTEIN-RELATED"/>
    <property type="match status" value="1"/>
</dbReference>
<dbReference type="PANTHER" id="PTHR35565:SF1">
    <property type="entry name" value="TYPE VI SECRETION SYSTEM CONTRACTILE SHEATH LARGE SUBUNIT"/>
    <property type="match status" value="1"/>
</dbReference>
<dbReference type="InterPro" id="IPR044031">
    <property type="entry name" value="TssC1_N"/>
</dbReference>
<comment type="caution">
    <text evidence="3">The sequence shown here is derived from an EMBL/GenBank/DDBJ whole genome shotgun (WGS) entry which is preliminary data.</text>
</comment>
<evidence type="ECO:0000313" key="4">
    <source>
        <dbReference type="Proteomes" id="UP001595692"/>
    </source>
</evidence>
<feature type="domain" description="TssC1 C-terminal" evidence="2">
    <location>
        <begin position="372"/>
        <end position="482"/>
    </location>
</feature>
<dbReference type="Proteomes" id="UP001595692">
    <property type="component" value="Unassembled WGS sequence"/>
</dbReference>
<protein>
    <submittedName>
        <fullName evidence="3">Type VI secretion system contractile sheath large subunit</fullName>
    </submittedName>
</protein>
<dbReference type="Pfam" id="PF18945">
    <property type="entry name" value="VipB_2"/>
    <property type="match status" value="1"/>
</dbReference>
<sequence length="489" mass="55517">MTTQTTPRALVPQLLALACPHTNEDHEHQLTRDGVQALANWYEHPQPAASEPAARPNLDRMIAELDNLLSRQMDAILHHPDFQALEASWRGLKSLVERTDFGENIRLRVLNVTTQELSEDFDEAAEISQSCYYRHVYASGFGQYGGEPVAAVIGDFAFTQQAPDIRLLHQLATVGAMAHAPFISSVSARFFGLQHFGELGQIQDLNALLAGNGYLRWHGLRTTEDARYLGLTCPRFLLRLPYDPLDNPTHSFCYQEQTQANHQHYLWGNSAYLLASTLTRSFARYRWCPNIIGPRHGGEINGLPIPLFESMGQWQSRIPTEVLITDRRELELAEAGFIPLTQRKDSGSAAFFSANSVQKPQVYAQTESGQQQALNYRLATQLPYLMIICRLAHYLKVLQREQIGAWKERQDLQRELNRWIRQYIADQENPPADVRSRRPLRAAAVEVLETPGEAGWYQVRLMVRPHFKYMGASFELSLVGRLDREPVAS</sequence>
<dbReference type="Pfam" id="PF05943">
    <property type="entry name" value="VipB"/>
    <property type="match status" value="1"/>
</dbReference>
<feature type="domain" description="TssC1 N-terminal" evidence="1">
    <location>
        <begin position="59"/>
        <end position="358"/>
    </location>
</feature>
<dbReference type="EMBL" id="JBHSAF010000012">
    <property type="protein sequence ID" value="MFC3913754.1"/>
    <property type="molecule type" value="Genomic_DNA"/>
</dbReference>
<dbReference type="InterPro" id="IPR010269">
    <property type="entry name" value="T6SS_TssC-like"/>
</dbReference>
<dbReference type="InterPro" id="IPR044032">
    <property type="entry name" value="TssC1_C"/>
</dbReference>